<dbReference type="AlphaFoldDB" id="A0A0C9WN93"/>
<dbReference type="Proteomes" id="UP000054477">
    <property type="component" value="Unassembled WGS sequence"/>
</dbReference>
<reference evidence="3" key="2">
    <citation type="submission" date="2015-01" db="EMBL/GenBank/DDBJ databases">
        <title>Evolutionary Origins and Diversification of the Mycorrhizal Mutualists.</title>
        <authorList>
            <consortium name="DOE Joint Genome Institute"/>
            <consortium name="Mycorrhizal Genomics Consortium"/>
            <person name="Kohler A."/>
            <person name="Kuo A."/>
            <person name="Nagy L.G."/>
            <person name="Floudas D."/>
            <person name="Copeland A."/>
            <person name="Barry K.W."/>
            <person name="Cichocki N."/>
            <person name="Veneault-Fourrey C."/>
            <person name="LaButti K."/>
            <person name="Lindquist E.A."/>
            <person name="Lipzen A."/>
            <person name="Lundell T."/>
            <person name="Morin E."/>
            <person name="Murat C."/>
            <person name="Riley R."/>
            <person name="Ohm R."/>
            <person name="Sun H."/>
            <person name="Tunlid A."/>
            <person name="Henrissat B."/>
            <person name="Grigoriev I.V."/>
            <person name="Hibbett D.S."/>
            <person name="Martin F."/>
        </authorList>
    </citation>
    <scope>NUCLEOTIDE SEQUENCE [LARGE SCALE GENOMIC DNA]</scope>
    <source>
        <strain evidence="3">LaAM-08-1</strain>
    </source>
</reference>
<dbReference type="HOGENOM" id="CLU_1434643_0_0_1"/>
<evidence type="ECO:0000256" key="1">
    <source>
        <dbReference type="SAM" id="MobiDB-lite"/>
    </source>
</evidence>
<name>A0A0C9WN93_9AGAR</name>
<sequence>MPRPPQRHPPPLSQHFLRLPPPTTVVNRSHPPWPTHAHQPWQQQRAPARLMAHGDNNVALLWVCHIVQTAMAAHVGQGNLIVDSDHDQIYAITAGDKHNSLKEAKASYDWPEWQHAMDIEHNQLLEMGTWKLIEPPPNAIPIANKWVYIKKRDQLGKLRAAHRPSDGHGRLIDGCRRGWFNHQPSIWVT</sequence>
<proteinExistence type="predicted"/>
<feature type="compositionally biased region" description="Pro residues" evidence="1">
    <location>
        <begin position="1"/>
        <end position="12"/>
    </location>
</feature>
<keyword evidence="3" id="KW-1185">Reference proteome</keyword>
<evidence type="ECO:0000313" key="3">
    <source>
        <dbReference type="Proteomes" id="UP000054477"/>
    </source>
</evidence>
<dbReference type="EMBL" id="KN838659">
    <property type="protein sequence ID" value="KIJ98894.1"/>
    <property type="molecule type" value="Genomic_DNA"/>
</dbReference>
<evidence type="ECO:0000313" key="2">
    <source>
        <dbReference type="EMBL" id="KIJ98894.1"/>
    </source>
</evidence>
<feature type="region of interest" description="Disordered" evidence="1">
    <location>
        <begin position="1"/>
        <end position="38"/>
    </location>
</feature>
<evidence type="ECO:0008006" key="4">
    <source>
        <dbReference type="Google" id="ProtNLM"/>
    </source>
</evidence>
<accession>A0A0C9WN93</accession>
<reference evidence="2 3" key="1">
    <citation type="submission" date="2014-04" db="EMBL/GenBank/DDBJ databases">
        <authorList>
            <consortium name="DOE Joint Genome Institute"/>
            <person name="Kuo A."/>
            <person name="Kohler A."/>
            <person name="Nagy L.G."/>
            <person name="Floudas D."/>
            <person name="Copeland A."/>
            <person name="Barry K.W."/>
            <person name="Cichocki N."/>
            <person name="Veneault-Fourrey C."/>
            <person name="LaButti K."/>
            <person name="Lindquist E.A."/>
            <person name="Lipzen A."/>
            <person name="Lundell T."/>
            <person name="Morin E."/>
            <person name="Murat C."/>
            <person name="Sun H."/>
            <person name="Tunlid A."/>
            <person name="Henrissat B."/>
            <person name="Grigoriev I.V."/>
            <person name="Hibbett D.S."/>
            <person name="Martin F."/>
            <person name="Nordberg H.P."/>
            <person name="Cantor M.N."/>
            <person name="Hua S.X."/>
        </authorList>
    </citation>
    <scope>NUCLEOTIDE SEQUENCE [LARGE SCALE GENOMIC DNA]</scope>
    <source>
        <strain evidence="2 3">LaAM-08-1</strain>
    </source>
</reference>
<gene>
    <name evidence="2" type="ORF">K443DRAFT_8855</name>
</gene>
<dbReference type="OrthoDB" id="2801310at2759"/>
<protein>
    <recommendedName>
        <fullName evidence="4">Reverse transcriptase Ty1/copia-type domain-containing protein</fullName>
    </recommendedName>
</protein>
<organism evidence="2 3">
    <name type="scientific">Laccaria amethystina LaAM-08-1</name>
    <dbReference type="NCBI Taxonomy" id="1095629"/>
    <lineage>
        <taxon>Eukaryota</taxon>
        <taxon>Fungi</taxon>
        <taxon>Dikarya</taxon>
        <taxon>Basidiomycota</taxon>
        <taxon>Agaricomycotina</taxon>
        <taxon>Agaricomycetes</taxon>
        <taxon>Agaricomycetidae</taxon>
        <taxon>Agaricales</taxon>
        <taxon>Agaricineae</taxon>
        <taxon>Hydnangiaceae</taxon>
        <taxon>Laccaria</taxon>
    </lineage>
</organism>